<dbReference type="InterPro" id="IPR012296">
    <property type="entry name" value="Nuclease_put_TT1808"/>
</dbReference>
<dbReference type="Proteomes" id="UP000193978">
    <property type="component" value="Chromosome"/>
</dbReference>
<dbReference type="EMBL" id="CP019948">
    <property type="protein sequence ID" value="ARN83743.1"/>
    <property type="molecule type" value="Genomic_DNA"/>
</dbReference>
<dbReference type="STRING" id="655015.B1812_17155"/>
<accession>A0A1W6N1M6</accession>
<protein>
    <recommendedName>
        <fullName evidence="1">Putative restriction endonuclease domain-containing protein</fullName>
    </recommendedName>
</protein>
<sequence length="198" mass="21907">MSAIPKERMTVEEFLAWSERAPERYELVDGLVFAQAAERAAHAKIKGEVFVALREAIRRGSLRCRALPDGMAVRIDARTVYEPDAQVYCGPELPADALLSENPIIVVEVISPSTGRNDALRKLEGYFRLPSVRHYLILSPDEPLLIHHARGEGETIVTRIFRSGVVALDPPGLKLDLTEIYGAAAPEDPAGRILERDL</sequence>
<dbReference type="AlphaFoldDB" id="A0A1W6N1M6"/>
<evidence type="ECO:0000313" key="2">
    <source>
        <dbReference type="EMBL" id="ARN83743.1"/>
    </source>
</evidence>
<dbReference type="RefSeq" id="WP_085773799.1">
    <property type="nucleotide sequence ID" value="NZ_AP027149.1"/>
</dbReference>
<name>A0A1W6N1M6_9HYPH</name>
<keyword evidence="3" id="KW-1185">Reference proteome</keyword>
<evidence type="ECO:0000313" key="3">
    <source>
        <dbReference type="Proteomes" id="UP000193978"/>
    </source>
</evidence>
<reference evidence="2 3" key="1">
    <citation type="submission" date="2017-02" db="EMBL/GenBank/DDBJ databases">
        <authorList>
            <person name="Peterson S.W."/>
        </authorList>
    </citation>
    <scope>NUCLEOTIDE SEQUENCE [LARGE SCALE GENOMIC DNA]</scope>
    <source>
        <strain evidence="2 3">S285</strain>
    </source>
</reference>
<dbReference type="InterPro" id="IPR011335">
    <property type="entry name" value="Restrct_endonuc-II-like"/>
</dbReference>
<dbReference type="KEGG" id="mbry:B1812_17155"/>
<dbReference type="PANTHER" id="PTHR36558:SF1">
    <property type="entry name" value="RESTRICTION ENDONUCLEASE DOMAIN-CONTAINING PROTEIN-RELATED"/>
    <property type="match status" value="1"/>
</dbReference>
<dbReference type="Gene3D" id="3.90.1570.10">
    <property type="entry name" value="tt1808, chain A"/>
    <property type="match status" value="1"/>
</dbReference>
<dbReference type="CDD" id="cd06260">
    <property type="entry name" value="DUF820-like"/>
    <property type="match status" value="1"/>
</dbReference>
<dbReference type="PANTHER" id="PTHR36558">
    <property type="entry name" value="GLR1098 PROTEIN"/>
    <property type="match status" value="1"/>
</dbReference>
<organism evidence="2 3">
    <name type="scientific">Methylocystis bryophila</name>
    <dbReference type="NCBI Taxonomy" id="655015"/>
    <lineage>
        <taxon>Bacteria</taxon>
        <taxon>Pseudomonadati</taxon>
        <taxon>Pseudomonadota</taxon>
        <taxon>Alphaproteobacteria</taxon>
        <taxon>Hyphomicrobiales</taxon>
        <taxon>Methylocystaceae</taxon>
        <taxon>Methylocystis</taxon>
    </lineage>
</organism>
<gene>
    <name evidence="2" type="ORF">B1812_17155</name>
</gene>
<feature type="domain" description="Putative restriction endonuclease" evidence="1">
    <location>
        <begin position="11"/>
        <end position="174"/>
    </location>
</feature>
<dbReference type="OrthoDB" id="8452919at2"/>
<proteinExistence type="predicted"/>
<evidence type="ECO:0000259" key="1">
    <source>
        <dbReference type="Pfam" id="PF05685"/>
    </source>
</evidence>
<dbReference type="InterPro" id="IPR008538">
    <property type="entry name" value="Uma2"/>
</dbReference>
<dbReference type="SUPFAM" id="SSF52980">
    <property type="entry name" value="Restriction endonuclease-like"/>
    <property type="match status" value="1"/>
</dbReference>
<dbReference type="Pfam" id="PF05685">
    <property type="entry name" value="Uma2"/>
    <property type="match status" value="1"/>
</dbReference>